<dbReference type="InParanoid" id="W2RJ82"/>
<dbReference type="GeneID" id="19975986"/>
<dbReference type="VEuPathDB" id="FungiDB:HMPREF1541_08647"/>
<feature type="domain" description="Conserved oligomeric Golgi complex subunit 2 N-terminal" evidence="10">
    <location>
        <begin position="31"/>
        <end position="105"/>
    </location>
</feature>
<dbReference type="InterPro" id="IPR009316">
    <property type="entry name" value="COG2"/>
</dbReference>
<dbReference type="GO" id="GO:0000139">
    <property type="term" value="C:Golgi membrane"/>
    <property type="evidence" value="ECO:0007669"/>
    <property type="project" value="UniProtKB-SubCell"/>
</dbReference>
<gene>
    <name evidence="11" type="ORF">HMPREF1541_08647</name>
</gene>
<dbReference type="EMBL" id="KB822725">
    <property type="protein sequence ID" value="ETN36370.1"/>
    <property type="molecule type" value="Genomic_DNA"/>
</dbReference>
<name>W2RJ82_CYPE1</name>
<feature type="region of interest" description="Disordered" evidence="9">
    <location>
        <begin position="170"/>
        <end position="190"/>
    </location>
</feature>
<dbReference type="Pfam" id="PF06148">
    <property type="entry name" value="COG2_N"/>
    <property type="match status" value="1"/>
</dbReference>
<feature type="compositionally biased region" description="Acidic residues" evidence="9">
    <location>
        <begin position="176"/>
        <end position="190"/>
    </location>
</feature>
<evidence type="ECO:0000256" key="7">
    <source>
        <dbReference type="ARBA" id="ARBA00023136"/>
    </source>
</evidence>
<evidence type="ECO:0000256" key="5">
    <source>
        <dbReference type="ARBA" id="ARBA00022927"/>
    </source>
</evidence>
<dbReference type="RefSeq" id="XP_008721188.1">
    <property type="nucleotide sequence ID" value="XM_008722966.1"/>
</dbReference>
<evidence type="ECO:0000256" key="8">
    <source>
        <dbReference type="ARBA" id="ARBA00031344"/>
    </source>
</evidence>
<dbReference type="PANTHER" id="PTHR12961">
    <property type="entry name" value="CONSERVED OLIGOMERIC GOLGI COMPLEX COMPONENT 2"/>
    <property type="match status" value="1"/>
</dbReference>
<dbReference type="GO" id="GO:0015031">
    <property type="term" value="P:protein transport"/>
    <property type="evidence" value="ECO:0007669"/>
    <property type="project" value="UniProtKB-KW"/>
</dbReference>
<evidence type="ECO:0000256" key="4">
    <source>
        <dbReference type="ARBA" id="ARBA00022448"/>
    </source>
</evidence>
<keyword evidence="7" id="KW-0472">Membrane</keyword>
<dbReference type="GO" id="GO:0017119">
    <property type="term" value="C:Golgi transport complex"/>
    <property type="evidence" value="ECO:0007669"/>
    <property type="project" value="TreeGrafter"/>
</dbReference>
<comment type="similarity">
    <text evidence="2">Belongs to the COG2 family.</text>
</comment>
<keyword evidence="5" id="KW-0653">Protein transport</keyword>
<reference evidence="11 12" key="1">
    <citation type="submission" date="2013-03" db="EMBL/GenBank/DDBJ databases">
        <title>The Genome Sequence of Phialophora europaea CBS 101466.</title>
        <authorList>
            <consortium name="The Broad Institute Genomics Platform"/>
            <person name="Cuomo C."/>
            <person name="de Hoog S."/>
            <person name="Gorbushina A."/>
            <person name="Walker B."/>
            <person name="Young S.K."/>
            <person name="Zeng Q."/>
            <person name="Gargeya S."/>
            <person name="Fitzgerald M."/>
            <person name="Haas B."/>
            <person name="Abouelleil A."/>
            <person name="Allen A.W."/>
            <person name="Alvarado L."/>
            <person name="Arachchi H.M."/>
            <person name="Berlin A.M."/>
            <person name="Chapman S.B."/>
            <person name="Gainer-Dewar J."/>
            <person name="Goldberg J."/>
            <person name="Griggs A."/>
            <person name="Gujja S."/>
            <person name="Hansen M."/>
            <person name="Howarth C."/>
            <person name="Imamovic A."/>
            <person name="Ireland A."/>
            <person name="Larimer J."/>
            <person name="McCowan C."/>
            <person name="Murphy C."/>
            <person name="Pearson M."/>
            <person name="Poon T.W."/>
            <person name="Priest M."/>
            <person name="Roberts A."/>
            <person name="Saif S."/>
            <person name="Shea T."/>
            <person name="Sisk P."/>
            <person name="Sykes S."/>
            <person name="Wortman J."/>
            <person name="Nusbaum C."/>
            <person name="Birren B."/>
        </authorList>
    </citation>
    <scope>NUCLEOTIDE SEQUENCE [LARGE SCALE GENOMIC DNA]</scope>
    <source>
        <strain evidence="11 12">CBS 101466</strain>
    </source>
</reference>
<keyword evidence="6" id="KW-0333">Golgi apparatus</keyword>
<keyword evidence="4" id="KW-0813">Transport</keyword>
<evidence type="ECO:0000256" key="1">
    <source>
        <dbReference type="ARBA" id="ARBA00004395"/>
    </source>
</evidence>
<evidence type="ECO:0000313" key="11">
    <source>
        <dbReference type="EMBL" id="ETN36370.1"/>
    </source>
</evidence>
<evidence type="ECO:0000259" key="10">
    <source>
        <dbReference type="Pfam" id="PF06148"/>
    </source>
</evidence>
<sequence length="282" mass="31956">MSSRFYLSSPASTSNSSLSSANPDSLPFPKPLDRASFLEPDFDPATFLSSLTNRFQTLEDLRTELVSLSQTIENELVDLVNDNYSEFLNLGSSLQGGEGKIEDVRVGLLGFERDVKGLRAKVEGERTKISEFVQEKKEVMRELNLGSSLLEIDHRLGELEVDLGLKERFTPAVEQRDDEEDDADDEPWGAEWDDEVVDLDEEEYSSEQRDVPIRLKSKVERYLAVKILAQKFDKEHPFLAAEQGRMKKVRETVLLDVDAAIRAEPNVKGKQAMMRLRANIED</sequence>
<accession>W2RJ82</accession>
<evidence type="ECO:0000313" key="12">
    <source>
        <dbReference type="Proteomes" id="UP000030752"/>
    </source>
</evidence>
<evidence type="ECO:0000256" key="9">
    <source>
        <dbReference type="SAM" id="MobiDB-lite"/>
    </source>
</evidence>
<dbReference type="STRING" id="1220924.W2RJ82"/>
<comment type="subcellular location">
    <subcellularLocation>
        <location evidence="1">Golgi apparatus membrane</location>
        <topology evidence="1">Peripheral membrane protein</topology>
    </subcellularLocation>
</comment>
<evidence type="ECO:0000256" key="6">
    <source>
        <dbReference type="ARBA" id="ARBA00023034"/>
    </source>
</evidence>
<dbReference type="Proteomes" id="UP000030752">
    <property type="component" value="Unassembled WGS sequence"/>
</dbReference>
<evidence type="ECO:0000256" key="2">
    <source>
        <dbReference type="ARBA" id="ARBA00007603"/>
    </source>
</evidence>
<keyword evidence="12" id="KW-1185">Reference proteome</keyword>
<dbReference type="eggNOG" id="ENOG502SCC7">
    <property type="taxonomic scope" value="Eukaryota"/>
</dbReference>
<proteinExistence type="inferred from homology"/>
<dbReference type="PANTHER" id="PTHR12961:SF0">
    <property type="entry name" value="CONSERVED OLIGOMERIC GOLGI COMPLEX SUBUNIT 2"/>
    <property type="match status" value="1"/>
</dbReference>
<dbReference type="OrthoDB" id="332281at2759"/>
<protein>
    <recommendedName>
        <fullName evidence="3">Conserved oligomeric Golgi complex subunit 2</fullName>
    </recommendedName>
    <alternativeName>
        <fullName evidence="8">Component of oligomeric Golgi complex 2</fullName>
    </alternativeName>
</protein>
<feature type="compositionally biased region" description="Low complexity" evidence="9">
    <location>
        <begin position="7"/>
        <end position="27"/>
    </location>
</feature>
<feature type="region of interest" description="Disordered" evidence="9">
    <location>
        <begin position="1"/>
        <end position="30"/>
    </location>
</feature>
<dbReference type="InterPro" id="IPR024602">
    <property type="entry name" value="COG_su2_N"/>
</dbReference>
<organism evidence="11 12">
    <name type="scientific">Cyphellophora europaea (strain CBS 101466)</name>
    <name type="common">Phialophora europaea</name>
    <dbReference type="NCBI Taxonomy" id="1220924"/>
    <lineage>
        <taxon>Eukaryota</taxon>
        <taxon>Fungi</taxon>
        <taxon>Dikarya</taxon>
        <taxon>Ascomycota</taxon>
        <taxon>Pezizomycotina</taxon>
        <taxon>Eurotiomycetes</taxon>
        <taxon>Chaetothyriomycetidae</taxon>
        <taxon>Chaetothyriales</taxon>
        <taxon>Cyphellophoraceae</taxon>
        <taxon>Cyphellophora</taxon>
    </lineage>
</organism>
<evidence type="ECO:0000256" key="3">
    <source>
        <dbReference type="ARBA" id="ARBA00020977"/>
    </source>
</evidence>
<dbReference type="HOGENOM" id="CLU_056777_0_0_1"/>
<dbReference type="GO" id="GO:0007030">
    <property type="term" value="P:Golgi organization"/>
    <property type="evidence" value="ECO:0007669"/>
    <property type="project" value="InterPro"/>
</dbReference>
<dbReference type="GO" id="GO:0006891">
    <property type="term" value="P:intra-Golgi vesicle-mediated transport"/>
    <property type="evidence" value="ECO:0007669"/>
    <property type="project" value="TreeGrafter"/>
</dbReference>
<dbReference type="AlphaFoldDB" id="W2RJ82"/>